<gene>
    <name evidence="2" type="ORF">RAS_11460</name>
</gene>
<evidence type="ECO:0000313" key="3">
    <source>
        <dbReference type="Proteomes" id="UP000321183"/>
    </source>
</evidence>
<dbReference type="RefSeq" id="WP_147143234.1">
    <property type="nucleotide sequence ID" value="NZ_AP019563.1"/>
</dbReference>
<organism evidence="2 3">
    <name type="scientific">Rickettsia asiatica</name>
    <dbReference type="NCBI Taxonomy" id="238800"/>
    <lineage>
        <taxon>Bacteria</taxon>
        <taxon>Pseudomonadati</taxon>
        <taxon>Pseudomonadota</taxon>
        <taxon>Alphaproteobacteria</taxon>
        <taxon>Rickettsiales</taxon>
        <taxon>Rickettsiaceae</taxon>
        <taxon>Rickettsieae</taxon>
        <taxon>Rickettsia</taxon>
        <taxon>spotted fever group</taxon>
    </lineage>
</organism>
<dbReference type="AlphaFoldDB" id="A0A510GHE7"/>
<keyword evidence="3" id="KW-1185">Reference proteome</keyword>
<reference evidence="2 3" key="1">
    <citation type="submission" date="2019-04" db="EMBL/GenBank/DDBJ databases">
        <title>Draft genome sequence of Rickettsia asiatica Maytaro1284.</title>
        <authorList>
            <person name="Thu M."/>
            <person name="Qiu Y."/>
            <person name="Nakao R."/>
        </authorList>
    </citation>
    <scope>NUCLEOTIDE SEQUENCE [LARGE SCALE GENOMIC DNA]</scope>
    <source>
        <strain evidence="2 3">Maytaro1284</strain>
    </source>
</reference>
<dbReference type="EMBL" id="AP019563">
    <property type="protein sequence ID" value="BBJ32037.1"/>
    <property type="molecule type" value="Genomic_DNA"/>
</dbReference>
<protein>
    <submittedName>
        <fullName evidence="2">Uncharacterized protein</fullName>
    </submittedName>
</protein>
<evidence type="ECO:0000256" key="1">
    <source>
        <dbReference type="SAM" id="Coils"/>
    </source>
</evidence>
<keyword evidence="1" id="KW-0175">Coiled coil</keyword>
<dbReference type="KEGG" id="ras:RAS_11460"/>
<evidence type="ECO:0000313" key="2">
    <source>
        <dbReference type="EMBL" id="BBJ32037.1"/>
    </source>
</evidence>
<sequence>MNITNHKLSNIAKALGLTTRRIQQLVKNDILPKPIAGNYDLAGYIRAYEKYLQQQNLGKNNNLHTQKLHLLKAQADKAELEVESYNKNTTDFWIGTRDFLLNITNLVLNTMGLLINTTDSSINTMHSTLNTKSYQ</sequence>
<proteinExistence type="predicted"/>
<name>A0A510GHE7_9RICK</name>
<feature type="coiled-coil region" evidence="1">
    <location>
        <begin position="61"/>
        <end position="88"/>
    </location>
</feature>
<accession>A0A510GHE7</accession>
<dbReference type="Proteomes" id="UP000321183">
    <property type="component" value="Chromosome"/>
</dbReference>